<feature type="transmembrane region" description="Helical" evidence="5">
    <location>
        <begin position="426"/>
        <end position="444"/>
    </location>
</feature>
<keyword evidence="3 5" id="KW-1133">Transmembrane helix</keyword>
<feature type="transmembrane region" description="Helical" evidence="5">
    <location>
        <begin position="12"/>
        <end position="37"/>
    </location>
</feature>
<name>A0A7C2ZX19_9BACT</name>
<dbReference type="PANTHER" id="PTHR43424">
    <property type="entry name" value="LOCUS PUTATIVE PROTEIN 1-RELATED"/>
    <property type="match status" value="1"/>
</dbReference>
<keyword evidence="2 5" id="KW-0812">Transmembrane</keyword>
<organism evidence="6">
    <name type="scientific">Thermorudis sp</name>
    <dbReference type="NCBI Taxonomy" id="1969470"/>
    <lineage>
        <taxon>Bacteria</taxon>
        <taxon>Pseudomonadati</taxon>
        <taxon>Thermomicrobiota</taxon>
        <taxon>Thermomicrobia</taxon>
        <taxon>Thermomicrobia incertae sedis</taxon>
        <taxon>Thermorudis</taxon>
    </lineage>
</organism>
<dbReference type="GO" id="GO:0016020">
    <property type="term" value="C:membrane"/>
    <property type="evidence" value="ECO:0007669"/>
    <property type="project" value="UniProtKB-SubCell"/>
</dbReference>
<dbReference type="InterPro" id="IPR052556">
    <property type="entry name" value="PolySynth_Transporter"/>
</dbReference>
<protein>
    <submittedName>
        <fullName evidence="6">Flippase</fullName>
    </submittedName>
</protein>
<feature type="transmembrane region" description="Helical" evidence="5">
    <location>
        <begin position="483"/>
        <end position="504"/>
    </location>
</feature>
<keyword evidence="4 5" id="KW-0472">Membrane</keyword>
<feature type="transmembrane region" description="Helical" evidence="5">
    <location>
        <begin position="189"/>
        <end position="211"/>
    </location>
</feature>
<feature type="transmembrane region" description="Helical" evidence="5">
    <location>
        <begin position="256"/>
        <end position="276"/>
    </location>
</feature>
<reference evidence="6" key="1">
    <citation type="journal article" date="2020" name="mSystems">
        <title>Genome- and Community-Level Interaction Insights into Carbon Utilization and Element Cycling Functions of Hydrothermarchaeota in Hydrothermal Sediment.</title>
        <authorList>
            <person name="Zhou Z."/>
            <person name="Liu Y."/>
            <person name="Xu W."/>
            <person name="Pan J."/>
            <person name="Luo Z.H."/>
            <person name="Li M."/>
        </authorList>
    </citation>
    <scope>NUCLEOTIDE SEQUENCE [LARGE SCALE GENOMIC DNA]</scope>
    <source>
        <strain evidence="6">SpSt-192</strain>
    </source>
</reference>
<evidence type="ECO:0000313" key="6">
    <source>
        <dbReference type="EMBL" id="HEX69900.1"/>
    </source>
</evidence>
<feature type="transmembrane region" description="Helical" evidence="5">
    <location>
        <begin position="158"/>
        <end position="177"/>
    </location>
</feature>
<evidence type="ECO:0000256" key="2">
    <source>
        <dbReference type="ARBA" id="ARBA00022692"/>
    </source>
</evidence>
<evidence type="ECO:0000256" key="4">
    <source>
        <dbReference type="ARBA" id="ARBA00023136"/>
    </source>
</evidence>
<feature type="transmembrane region" description="Helical" evidence="5">
    <location>
        <begin position="296"/>
        <end position="317"/>
    </location>
</feature>
<feature type="transmembrane region" description="Helical" evidence="5">
    <location>
        <begin position="217"/>
        <end position="236"/>
    </location>
</feature>
<feature type="transmembrane region" description="Helical" evidence="5">
    <location>
        <begin position="377"/>
        <end position="396"/>
    </location>
</feature>
<dbReference type="InterPro" id="IPR002797">
    <property type="entry name" value="Polysacc_synth"/>
</dbReference>
<dbReference type="CDD" id="cd13128">
    <property type="entry name" value="MATE_Wzx_like"/>
    <property type="match status" value="1"/>
</dbReference>
<feature type="transmembrane region" description="Helical" evidence="5">
    <location>
        <begin position="127"/>
        <end position="146"/>
    </location>
</feature>
<evidence type="ECO:0000256" key="5">
    <source>
        <dbReference type="SAM" id="Phobius"/>
    </source>
</evidence>
<feature type="transmembrane region" description="Helical" evidence="5">
    <location>
        <begin position="403"/>
        <end position="420"/>
    </location>
</feature>
<comment type="caution">
    <text evidence="6">The sequence shown here is derived from an EMBL/GenBank/DDBJ whole genome shotgun (WGS) entry which is preliminary data.</text>
</comment>
<evidence type="ECO:0000256" key="3">
    <source>
        <dbReference type="ARBA" id="ARBA00022989"/>
    </source>
</evidence>
<dbReference type="AlphaFoldDB" id="A0A7C2ZX19"/>
<accession>A0A7C2ZX19</accession>
<feature type="transmembrane region" description="Helical" evidence="5">
    <location>
        <begin position="337"/>
        <end position="357"/>
    </location>
</feature>
<sequence length="526" mass="56843">MVETLAAWPYSPLAFVVFGLASALALLGLGWSGLPAIERVLTTSARRVFTNSAMPLAAQLFNRAVDLVFAAFALRLLGVTGNGQYAIAVVTWLYLKTISDFGLSVLVTREVAQAPAAAARLLGLTTLLRLAVLLALGPAVAAYIIASRQWFQLSPESVHAIMLLYLSLVPGSYSEAINSVFNGHEKMHLPAALTVLTNFSRFGFGLAALFAGYGVPGLAAVSVLVTTISALAFRLALRHLRVRPIWSFSPSEARRLLGLAWPLLLNGLLITLFFRLDTFVIQAAQGDRALGIYDAAYKFANLLLLIPSYFVLAIFPILSRQAGSEHLRDSFELAAKFLLLIAWPIVLGTMALAPLMIRILGGDAFLPEAATVLRVLIWFTPLHYVNGVAQYAIIAVNQQRQIARAYALATVFNLVANLLLVPRFGYLAAAVITVLTEIVLFIPLHRAIHRYVGPVAWHWLALAPLPAVMAMAGGILLSHWIGSIVAVTVGFLLYLIVLPLSRVVGPIEYRILRELAGRPGAAGSRA</sequence>
<comment type="subcellular location">
    <subcellularLocation>
        <location evidence="1">Membrane</location>
        <topology evidence="1">Multi-pass membrane protein</topology>
    </subcellularLocation>
</comment>
<dbReference type="PANTHER" id="PTHR43424:SF1">
    <property type="entry name" value="LOCUS PUTATIVE PROTEIN 1-RELATED"/>
    <property type="match status" value="1"/>
</dbReference>
<evidence type="ECO:0000256" key="1">
    <source>
        <dbReference type="ARBA" id="ARBA00004141"/>
    </source>
</evidence>
<gene>
    <name evidence="6" type="ORF">ENP13_01465</name>
</gene>
<feature type="transmembrane region" description="Helical" evidence="5">
    <location>
        <begin position="456"/>
        <end position="477"/>
    </location>
</feature>
<dbReference type="EMBL" id="DSID01000116">
    <property type="protein sequence ID" value="HEX69900.1"/>
    <property type="molecule type" value="Genomic_DNA"/>
</dbReference>
<dbReference type="Pfam" id="PF01943">
    <property type="entry name" value="Polysacc_synt"/>
    <property type="match status" value="1"/>
</dbReference>
<proteinExistence type="predicted"/>